<evidence type="ECO:0008006" key="3">
    <source>
        <dbReference type="Google" id="ProtNLM"/>
    </source>
</evidence>
<keyword evidence="2" id="KW-1185">Reference proteome</keyword>
<evidence type="ECO:0000313" key="1">
    <source>
        <dbReference type="EMBL" id="CAD8079325.1"/>
    </source>
</evidence>
<organism evidence="1 2">
    <name type="scientific">Paramecium primaurelia</name>
    <dbReference type="NCBI Taxonomy" id="5886"/>
    <lineage>
        <taxon>Eukaryota</taxon>
        <taxon>Sar</taxon>
        <taxon>Alveolata</taxon>
        <taxon>Ciliophora</taxon>
        <taxon>Intramacronucleata</taxon>
        <taxon>Oligohymenophorea</taxon>
        <taxon>Peniculida</taxon>
        <taxon>Parameciidae</taxon>
        <taxon>Paramecium</taxon>
    </lineage>
</organism>
<sequence length="359" mass="42702">MIKSQSNDLEDQEGNNEKYNLLSSGYQSPKLNLTSRCRLFMTQYERQIIRSLLSSNIQRIPFENSYLYLVNYDSELSIFKIQGDQITKSIQTDTFAAFVKIHSSSTNSKRIKSYLIDRNNIIYLYEIDFKKDESPLFRKEELEINQFLKLENSIFLSCFVNQNGSLLAMVSDTKIFFLQDDVIREIENPLQIKSFPYYFNFEQKVNLEFSADKKCFIIAYDSLVFIYENFLQLKKFELKNKQKVLNIKLFNNQLIILTNIAIIKIDNIFNEYIQLKDQDYFKPLDSERTIKYGTFEIENQEIKSVIIYDSCQTLYLIEMNSIQMGQMDIKEIKAQFKEDEKIQMIEVERKTNFFFQKES</sequence>
<comment type="caution">
    <text evidence="1">The sequence shown here is derived from an EMBL/GenBank/DDBJ whole genome shotgun (WGS) entry which is preliminary data.</text>
</comment>
<dbReference type="OMA" id="QYERQII"/>
<dbReference type="Proteomes" id="UP000688137">
    <property type="component" value="Unassembled WGS sequence"/>
</dbReference>
<accession>A0A8S1MRG4</accession>
<reference evidence="1" key="1">
    <citation type="submission" date="2021-01" db="EMBL/GenBank/DDBJ databases">
        <authorList>
            <consortium name="Genoscope - CEA"/>
            <person name="William W."/>
        </authorList>
    </citation>
    <scope>NUCLEOTIDE SEQUENCE</scope>
</reference>
<name>A0A8S1MRG4_PARPR</name>
<protein>
    <recommendedName>
        <fullName evidence="3">WD40-repeat-containing domain</fullName>
    </recommendedName>
</protein>
<dbReference type="AlphaFoldDB" id="A0A8S1MRG4"/>
<proteinExistence type="predicted"/>
<dbReference type="EMBL" id="CAJJDM010000062">
    <property type="protein sequence ID" value="CAD8079325.1"/>
    <property type="molecule type" value="Genomic_DNA"/>
</dbReference>
<gene>
    <name evidence="1" type="ORF">PPRIM_AZ9-3.1.T0610265</name>
</gene>
<evidence type="ECO:0000313" key="2">
    <source>
        <dbReference type="Proteomes" id="UP000688137"/>
    </source>
</evidence>